<dbReference type="Pfam" id="PF12697">
    <property type="entry name" value="Abhydrolase_6"/>
    <property type="match status" value="1"/>
</dbReference>
<dbReference type="PANTHER" id="PTHR43194">
    <property type="entry name" value="HYDROLASE ALPHA/BETA FOLD FAMILY"/>
    <property type="match status" value="1"/>
</dbReference>
<accession>A0ABQ5R528</accession>
<dbReference type="SUPFAM" id="SSF53474">
    <property type="entry name" value="alpha/beta-Hydrolases"/>
    <property type="match status" value="1"/>
</dbReference>
<evidence type="ECO:0000313" key="3">
    <source>
        <dbReference type="Proteomes" id="UP001144280"/>
    </source>
</evidence>
<dbReference type="EMBL" id="BSDI01000051">
    <property type="protein sequence ID" value="GLI01894.1"/>
    <property type="molecule type" value="Genomic_DNA"/>
</dbReference>
<dbReference type="InterPro" id="IPR029058">
    <property type="entry name" value="AB_hydrolase_fold"/>
</dbReference>
<dbReference type="RefSeq" id="WP_281903298.1">
    <property type="nucleotide sequence ID" value="NZ_BSDI01000051.1"/>
</dbReference>
<reference evidence="2" key="1">
    <citation type="submission" date="2022-12" db="EMBL/GenBank/DDBJ databases">
        <title>New Phytohabitans aurantiacus sp. RD004123 nov., an actinomycete isolated from soil.</title>
        <authorList>
            <person name="Triningsih D.W."/>
            <person name="Harunari E."/>
            <person name="Igarashi Y."/>
        </authorList>
    </citation>
    <scope>NUCLEOTIDE SEQUENCE</scope>
    <source>
        <strain evidence="2">RD004123</strain>
    </source>
</reference>
<comment type="caution">
    <text evidence="2">The sequence shown here is derived from an EMBL/GenBank/DDBJ whole genome shotgun (WGS) entry which is preliminary data.</text>
</comment>
<name>A0ABQ5R528_9ACTN</name>
<evidence type="ECO:0000313" key="2">
    <source>
        <dbReference type="EMBL" id="GLI01894.1"/>
    </source>
</evidence>
<dbReference type="PANTHER" id="PTHR43194:SF2">
    <property type="entry name" value="PEROXISOMAL MEMBRANE PROTEIN LPX1"/>
    <property type="match status" value="1"/>
</dbReference>
<proteinExistence type="predicted"/>
<dbReference type="Proteomes" id="UP001144280">
    <property type="component" value="Unassembled WGS sequence"/>
</dbReference>
<dbReference type="InterPro" id="IPR050228">
    <property type="entry name" value="Carboxylesterase_BioH"/>
</dbReference>
<organism evidence="2 3">
    <name type="scientific">Phytohabitans aurantiacus</name>
    <dbReference type="NCBI Taxonomy" id="3016789"/>
    <lineage>
        <taxon>Bacteria</taxon>
        <taxon>Bacillati</taxon>
        <taxon>Actinomycetota</taxon>
        <taxon>Actinomycetes</taxon>
        <taxon>Micromonosporales</taxon>
        <taxon>Micromonosporaceae</taxon>
    </lineage>
</organism>
<gene>
    <name evidence="2" type="ORF">Pa4123_71710</name>
</gene>
<keyword evidence="3" id="KW-1185">Reference proteome</keyword>
<feature type="domain" description="AB hydrolase-1" evidence="1">
    <location>
        <begin position="37"/>
        <end position="225"/>
    </location>
</feature>
<protein>
    <recommendedName>
        <fullName evidence="1">AB hydrolase-1 domain-containing protein</fullName>
    </recommendedName>
</protein>
<dbReference type="Gene3D" id="3.40.50.1820">
    <property type="entry name" value="alpha/beta hydrolase"/>
    <property type="match status" value="1"/>
</dbReference>
<sequence length="260" mass="28933">MITPSTAGLPPRRFEHTWSGPAGQWAYDRWGTGGRPIVLLHGPMFDRTMWWPVAAELADHCTVYAVDLPGHGASPPRRQYRPDVMVDELAYLLFEIGCRRAPVIVGHSTSGLLATRFGTRYPVHAIVTVGQSLDVRPMIGNVVGLPHRANVRRFLGGLGLAEVPPLYQSLAEPRHDHSLLAGYLDWLAGPPDDVQWEVDAILRRVQAAHFSIFGQLPWSGYPEWLRELIPTSSCVVYNRPGAFPHLAELPRFTADLRALL</sequence>
<dbReference type="InterPro" id="IPR000073">
    <property type="entry name" value="AB_hydrolase_1"/>
</dbReference>
<evidence type="ECO:0000259" key="1">
    <source>
        <dbReference type="Pfam" id="PF12697"/>
    </source>
</evidence>